<accession>A0A2C6ZTC1</accession>
<name>A0A2C6ZTC1_9ACTN</name>
<dbReference type="EMBL" id="LT576035">
    <property type="protein sequence ID" value="SBN39808.1"/>
    <property type="molecule type" value="Genomic_DNA"/>
</dbReference>
<sequence length="291" mass="31769">MVANQMHTLRVRVRGLSRGYIRGVLSALAVVPADWSGVRGLVLGGLHIDIARGSAHIECTAGRDVPDEPTARLVRQWSSTTMDELDGAFTPEGFSTAWGARYAGLDAGYERLLVGSARWMIDARQERALHKSYILDVLDVFDVVPVPAQEFSTTFESLLRAAHLRHEEDGGPDGSAVGPRMVLLGRAGTVALDHFECSELDGRYAPDQLRERAGSRAEGYRKRWQTILAYASDAAAGEGIADAPAGRITFDDVSDEQARRRLQGRLVKRPESDGDSRYLIPISRLLSLGTA</sequence>
<gene>
    <name evidence="1" type="ORF">PFR_JS10_2165</name>
</gene>
<protein>
    <submittedName>
        <fullName evidence="1">Uncharacterized protein</fullName>
    </submittedName>
</protein>
<dbReference type="RefSeq" id="WP_063493592.1">
    <property type="nucleotide sequence ID" value="NZ_JBJDUN010000028.1"/>
</dbReference>
<organism evidence="1">
    <name type="scientific">Propionibacterium freudenreichii</name>
    <dbReference type="NCBI Taxonomy" id="1744"/>
    <lineage>
        <taxon>Bacteria</taxon>
        <taxon>Bacillati</taxon>
        <taxon>Actinomycetota</taxon>
        <taxon>Actinomycetes</taxon>
        <taxon>Propionibacteriales</taxon>
        <taxon>Propionibacteriaceae</taxon>
        <taxon>Propionibacterium</taxon>
    </lineage>
</organism>
<proteinExistence type="predicted"/>
<reference evidence="1" key="1">
    <citation type="submission" date="2016-05" db="EMBL/GenBank/DDBJ databases">
        <authorList>
            <person name="Lavstsen T."/>
            <person name="Jespersen J.S."/>
        </authorList>
    </citation>
    <scope>NUCLEOTIDE SEQUENCE</scope>
    <source>
        <strain evidence="1">PFRJS10</strain>
    </source>
</reference>
<evidence type="ECO:0000313" key="1">
    <source>
        <dbReference type="EMBL" id="SBN39808.1"/>
    </source>
</evidence>
<dbReference type="AlphaFoldDB" id="A0A2C6ZTC1"/>